<proteinExistence type="predicted"/>
<name>A0A729WQC8_SALET</name>
<reference evidence="1" key="1">
    <citation type="journal article" date="2018" name="Genome Biol.">
        <title>SKESA: strategic k-mer extension for scrupulous assemblies.</title>
        <authorList>
            <person name="Souvorov A."/>
            <person name="Agarwala R."/>
            <person name="Lipman D.J."/>
        </authorList>
    </citation>
    <scope>NUCLEOTIDE SEQUENCE</scope>
    <source>
        <strain evidence="1">12-0170</strain>
    </source>
</reference>
<dbReference type="Gene3D" id="1.10.238.160">
    <property type="match status" value="1"/>
</dbReference>
<gene>
    <name evidence="1" type="ORF">G3974_004474</name>
</gene>
<dbReference type="AlphaFoldDB" id="A0A729WQC8"/>
<evidence type="ECO:0000313" key="1">
    <source>
        <dbReference type="EMBL" id="HAE3576678.1"/>
    </source>
</evidence>
<protein>
    <submittedName>
        <fullName evidence="1">AlpA family phage regulatory protein</fullName>
    </submittedName>
</protein>
<organism evidence="1">
    <name type="scientific">Salmonella enterica subsp. enterica serovar 4,[5],12:b:-</name>
    <dbReference type="NCBI Taxonomy" id="1340177"/>
    <lineage>
        <taxon>Bacteria</taxon>
        <taxon>Pseudomonadati</taxon>
        <taxon>Pseudomonadota</taxon>
        <taxon>Gammaproteobacteria</taxon>
        <taxon>Enterobacterales</taxon>
        <taxon>Enterobacteriaceae</taxon>
        <taxon>Salmonella</taxon>
    </lineage>
</organism>
<sequence length="63" mass="7419">MATRYIGMKEMCTLTGKSKPTLWRMYAKRKEFPKPEKTPSGIFLGWTESVYEEWVNKEKTANI</sequence>
<accession>A0A729WQC8</accession>
<dbReference type="EMBL" id="DAARRB010000107">
    <property type="protein sequence ID" value="HAE3576678.1"/>
    <property type="molecule type" value="Genomic_DNA"/>
</dbReference>
<comment type="caution">
    <text evidence="1">The sequence shown here is derived from an EMBL/GenBank/DDBJ whole genome shotgun (WGS) entry which is preliminary data.</text>
</comment>
<reference evidence="1" key="2">
    <citation type="submission" date="2018-07" db="EMBL/GenBank/DDBJ databases">
        <authorList>
            <consortium name="NCBI Pathogen Detection Project"/>
        </authorList>
    </citation>
    <scope>NUCLEOTIDE SEQUENCE</scope>
    <source>
        <strain evidence="1">12-0170</strain>
    </source>
</reference>